<proteinExistence type="predicted"/>
<protein>
    <submittedName>
        <fullName evidence="1">Uncharacterized protein</fullName>
    </submittedName>
</protein>
<reference evidence="1" key="1">
    <citation type="submission" date="2019-08" db="EMBL/GenBank/DDBJ databases">
        <authorList>
            <person name="Kucharzyk K."/>
            <person name="Murdoch R.W."/>
            <person name="Higgins S."/>
            <person name="Loffler F."/>
        </authorList>
    </citation>
    <scope>NUCLEOTIDE SEQUENCE</scope>
</reference>
<sequence>MYGRFADAELFCGSADGGPVLYDVLGQRAGPLLNVTFQTQHSLFCAAISYAEPGAFM</sequence>
<dbReference type="EMBL" id="VSSQ01089938">
    <property type="protein sequence ID" value="MPN36025.1"/>
    <property type="molecule type" value="Genomic_DNA"/>
</dbReference>
<accession>A0A645HAG9</accession>
<gene>
    <name evidence="1" type="ORF">SDC9_183530</name>
</gene>
<evidence type="ECO:0000313" key="1">
    <source>
        <dbReference type="EMBL" id="MPN36025.1"/>
    </source>
</evidence>
<organism evidence="1">
    <name type="scientific">bioreactor metagenome</name>
    <dbReference type="NCBI Taxonomy" id="1076179"/>
    <lineage>
        <taxon>unclassified sequences</taxon>
        <taxon>metagenomes</taxon>
        <taxon>ecological metagenomes</taxon>
    </lineage>
</organism>
<dbReference type="AlphaFoldDB" id="A0A645HAG9"/>
<name>A0A645HAG9_9ZZZZ</name>
<comment type="caution">
    <text evidence="1">The sequence shown here is derived from an EMBL/GenBank/DDBJ whole genome shotgun (WGS) entry which is preliminary data.</text>
</comment>